<dbReference type="InterPro" id="IPR006119">
    <property type="entry name" value="Resolv_N"/>
</dbReference>
<dbReference type="Pfam" id="PF07508">
    <property type="entry name" value="Recombinase"/>
    <property type="match status" value="1"/>
</dbReference>
<dbReference type="Proteomes" id="UP000261055">
    <property type="component" value="Unassembled WGS sequence"/>
</dbReference>
<evidence type="ECO:0000259" key="2">
    <source>
        <dbReference type="PROSITE" id="PS51737"/>
    </source>
</evidence>
<evidence type="ECO:0000256" key="1">
    <source>
        <dbReference type="SAM" id="Coils"/>
    </source>
</evidence>
<dbReference type="Gene3D" id="3.90.1750.20">
    <property type="entry name" value="Putative Large Serine Recombinase, Chain B, Domain 2"/>
    <property type="match status" value="1"/>
</dbReference>
<accession>A0A3E5GVS7</accession>
<dbReference type="Pfam" id="PF13408">
    <property type="entry name" value="Zn_ribbon_recom"/>
    <property type="match status" value="1"/>
</dbReference>
<gene>
    <name evidence="3" type="ORF">DXB12_02850</name>
</gene>
<dbReference type="PANTHER" id="PTHR30461">
    <property type="entry name" value="DNA-INVERTASE FROM LAMBDOID PROPHAGE"/>
    <property type="match status" value="1"/>
</dbReference>
<keyword evidence="1" id="KW-0175">Coiled coil</keyword>
<feature type="coiled-coil region" evidence="1">
    <location>
        <begin position="408"/>
        <end position="477"/>
    </location>
</feature>
<comment type="caution">
    <text evidence="3">The sequence shown here is derived from an EMBL/GenBank/DDBJ whole genome shotgun (WGS) entry which is preliminary data.</text>
</comment>
<dbReference type="SMART" id="SM00857">
    <property type="entry name" value="Resolvase"/>
    <property type="match status" value="1"/>
</dbReference>
<dbReference type="GO" id="GO:0000150">
    <property type="term" value="F:DNA strand exchange activity"/>
    <property type="evidence" value="ECO:0007669"/>
    <property type="project" value="InterPro"/>
</dbReference>
<dbReference type="InterPro" id="IPR025827">
    <property type="entry name" value="Zn_ribbon_recom_dom"/>
</dbReference>
<dbReference type="RefSeq" id="WP_009259820.1">
    <property type="nucleotide sequence ID" value="NZ_QSVQ01000002.1"/>
</dbReference>
<evidence type="ECO:0000313" key="3">
    <source>
        <dbReference type="EMBL" id="RGO54054.1"/>
    </source>
</evidence>
<evidence type="ECO:0000313" key="4">
    <source>
        <dbReference type="Proteomes" id="UP000261055"/>
    </source>
</evidence>
<dbReference type="EMBL" id="QSVQ01000002">
    <property type="protein sequence ID" value="RGO54054.1"/>
    <property type="molecule type" value="Genomic_DNA"/>
</dbReference>
<reference evidence="3 4" key="1">
    <citation type="submission" date="2018-08" db="EMBL/GenBank/DDBJ databases">
        <title>A genome reference for cultivated species of the human gut microbiota.</title>
        <authorList>
            <person name="Zou Y."/>
            <person name="Xue W."/>
            <person name="Luo G."/>
        </authorList>
    </citation>
    <scope>NUCLEOTIDE SEQUENCE [LARGE SCALE GENOMIC DNA]</scope>
    <source>
        <strain evidence="3 4">OM02-12</strain>
    </source>
</reference>
<dbReference type="InterPro" id="IPR050639">
    <property type="entry name" value="SSR_resolvase"/>
</dbReference>
<feature type="domain" description="Recombinase" evidence="2">
    <location>
        <begin position="172"/>
        <end position="316"/>
    </location>
</feature>
<dbReference type="GO" id="GO:0003677">
    <property type="term" value="F:DNA binding"/>
    <property type="evidence" value="ECO:0007669"/>
    <property type="project" value="InterPro"/>
</dbReference>
<dbReference type="PROSITE" id="PS51737">
    <property type="entry name" value="RECOMBINASE_DNA_BIND"/>
    <property type="match status" value="1"/>
</dbReference>
<proteinExistence type="predicted"/>
<dbReference type="InterPro" id="IPR011109">
    <property type="entry name" value="DNA_bind_recombinase_dom"/>
</dbReference>
<keyword evidence="4" id="KW-1185">Reference proteome</keyword>
<dbReference type="Gene3D" id="3.40.50.1390">
    <property type="entry name" value="Resolvase, N-terminal catalytic domain"/>
    <property type="match status" value="1"/>
</dbReference>
<dbReference type="AlphaFoldDB" id="A0A3E5GVS7"/>
<dbReference type="Pfam" id="PF00239">
    <property type="entry name" value="Resolvase"/>
    <property type="match status" value="1"/>
</dbReference>
<organism evidence="3 4">
    <name type="scientific">Dorea formicigenerans</name>
    <dbReference type="NCBI Taxonomy" id="39486"/>
    <lineage>
        <taxon>Bacteria</taxon>
        <taxon>Bacillati</taxon>
        <taxon>Bacillota</taxon>
        <taxon>Clostridia</taxon>
        <taxon>Lachnospirales</taxon>
        <taxon>Lachnospiraceae</taxon>
        <taxon>Dorea</taxon>
    </lineage>
</organism>
<protein>
    <submittedName>
        <fullName evidence="3">Recombinase</fullName>
    </submittedName>
</protein>
<sequence length="549" mass="63392">MKEPKVAIYIRLSLADEDTRRSKEESDSVQHQRLLIYEFLNRHPELKDAPRTEFVDDGFTGTNTNRPAFQNMMKKLRSGELNVLVTKDFSRAMRDYTEMGNYLECVFPFLGVRYISINDGYDSNDYKGVTSGMDVVIRNIVYASYSKDLSVKTTTAKLQMMKQGKYVGSIAPYGYQFHPTIRNKLAIDPESASVVRRIFDLALAGKKTRQIAEILNIDGILTPGSYFRLKHPGQNRFQKRKESNGWNYHTVLGILHQYEYTGATVGHKRSKAAVNVKKALPNKKEDWIVVENMHEAIVTHEEFQKVQEILKLGRKRGSHGIQEYPLKGVVRCAECHRIMTRRTGRKGAVYYLCDKSASDPGASCPRGKHFMETDIEQVVLHAIQQMLTLYRQKENQKTALQFTRTGRINACMAELTRLQQLQERYRQEKLTLYEGYIAGDCSKERYLKKKAEVDKTVQELDEDVKKQESALAALEEEAHTSENPLLELSRQYRDTPSLTKEMVRGFIQDIYIYPDSQIEIVWKFRDCFADLTDNQTEETEDNYGTDIQR</sequence>
<name>A0A3E5GVS7_9FIRM</name>
<dbReference type="SUPFAM" id="SSF53041">
    <property type="entry name" value="Resolvase-like"/>
    <property type="match status" value="1"/>
</dbReference>
<dbReference type="PANTHER" id="PTHR30461:SF23">
    <property type="entry name" value="DNA RECOMBINASE-RELATED"/>
    <property type="match status" value="1"/>
</dbReference>
<dbReference type="InterPro" id="IPR038109">
    <property type="entry name" value="DNA_bind_recomb_sf"/>
</dbReference>
<dbReference type="InterPro" id="IPR036162">
    <property type="entry name" value="Resolvase-like_N_sf"/>
</dbReference>